<dbReference type="Proteomes" id="UP001497482">
    <property type="component" value="Chromosome 1"/>
</dbReference>
<reference evidence="2 3" key="1">
    <citation type="submission" date="2024-04" db="EMBL/GenBank/DDBJ databases">
        <authorList>
            <person name="Waldvogel A.-M."/>
            <person name="Schoenle A."/>
        </authorList>
    </citation>
    <scope>NUCLEOTIDE SEQUENCE [LARGE SCALE GENOMIC DNA]</scope>
</reference>
<sequence>MQDTHGPHLGFQAFNSAAPSIRHRREQRRREREGTRSKLTGARGRAEWTISPCARPITSPRGIPSYMLHMP</sequence>
<evidence type="ECO:0000313" key="2">
    <source>
        <dbReference type="EMBL" id="CAL1569955.1"/>
    </source>
</evidence>
<proteinExistence type="predicted"/>
<protein>
    <submittedName>
        <fullName evidence="2">Uncharacterized protein</fullName>
    </submittedName>
</protein>
<evidence type="ECO:0000256" key="1">
    <source>
        <dbReference type="SAM" id="MobiDB-lite"/>
    </source>
</evidence>
<evidence type="ECO:0000313" key="3">
    <source>
        <dbReference type="Proteomes" id="UP001497482"/>
    </source>
</evidence>
<dbReference type="EMBL" id="OZ035823">
    <property type="protein sequence ID" value="CAL1569955.1"/>
    <property type="molecule type" value="Genomic_DNA"/>
</dbReference>
<dbReference type="AlphaFoldDB" id="A0AAV2J269"/>
<accession>A0AAV2J269</accession>
<name>A0AAV2J269_KNICA</name>
<gene>
    <name evidence="2" type="ORF">KC01_LOCUS2312</name>
</gene>
<keyword evidence="3" id="KW-1185">Reference proteome</keyword>
<organism evidence="2 3">
    <name type="scientific">Knipowitschia caucasica</name>
    <name type="common">Caucasian dwarf goby</name>
    <name type="synonym">Pomatoschistus caucasicus</name>
    <dbReference type="NCBI Taxonomy" id="637954"/>
    <lineage>
        <taxon>Eukaryota</taxon>
        <taxon>Metazoa</taxon>
        <taxon>Chordata</taxon>
        <taxon>Craniata</taxon>
        <taxon>Vertebrata</taxon>
        <taxon>Euteleostomi</taxon>
        <taxon>Actinopterygii</taxon>
        <taxon>Neopterygii</taxon>
        <taxon>Teleostei</taxon>
        <taxon>Neoteleostei</taxon>
        <taxon>Acanthomorphata</taxon>
        <taxon>Gobiaria</taxon>
        <taxon>Gobiiformes</taxon>
        <taxon>Gobioidei</taxon>
        <taxon>Gobiidae</taxon>
        <taxon>Gobiinae</taxon>
        <taxon>Knipowitschia</taxon>
    </lineage>
</organism>
<feature type="region of interest" description="Disordered" evidence="1">
    <location>
        <begin position="1"/>
        <end position="45"/>
    </location>
</feature>